<feature type="coiled-coil region" evidence="1">
    <location>
        <begin position="576"/>
        <end position="708"/>
    </location>
</feature>
<dbReference type="AlphaFoldDB" id="A0A4U7B693"/>
<dbReference type="Proteomes" id="UP000308133">
    <property type="component" value="Unassembled WGS sequence"/>
</dbReference>
<feature type="compositionally biased region" description="Polar residues" evidence="2">
    <location>
        <begin position="232"/>
        <end position="257"/>
    </location>
</feature>
<evidence type="ECO:0000256" key="1">
    <source>
        <dbReference type="SAM" id="Coils"/>
    </source>
</evidence>
<feature type="region of interest" description="Disordered" evidence="2">
    <location>
        <begin position="179"/>
        <end position="356"/>
    </location>
</feature>
<proteinExistence type="predicted"/>
<feature type="compositionally biased region" description="Low complexity" evidence="2">
    <location>
        <begin position="290"/>
        <end position="299"/>
    </location>
</feature>
<comment type="caution">
    <text evidence="3">The sequence shown here is derived from an EMBL/GenBank/DDBJ whole genome shotgun (WGS) entry which is preliminary data.</text>
</comment>
<protein>
    <submittedName>
        <fullName evidence="3">Uncharacterized protein</fullName>
    </submittedName>
</protein>
<evidence type="ECO:0000256" key="2">
    <source>
        <dbReference type="SAM" id="MobiDB-lite"/>
    </source>
</evidence>
<accession>A0A4U7B693</accession>
<feature type="compositionally biased region" description="Polar residues" evidence="2">
    <location>
        <begin position="436"/>
        <end position="448"/>
    </location>
</feature>
<gene>
    <name evidence="3" type="ORF">C1H76_2687</name>
</gene>
<evidence type="ECO:0000313" key="3">
    <source>
        <dbReference type="EMBL" id="TKX25101.1"/>
    </source>
</evidence>
<feature type="region of interest" description="Disordered" evidence="2">
    <location>
        <begin position="436"/>
        <end position="460"/>
    </location>
</feature>
<sequence>MARLRRRTLYEQLQDASEHDAWLTRCLDGLQGDEQTDACLSLLADAASSSKEDPSKVALYEYIFDRNALYRTLKASKKLPQDFASIVQPGPSSHRSASRLKTIQSQPTWENFPRNIPDAILPHQASSSSSYGEQILSCFKTVAETHSTDKANEALVAFLKQEGKPRLTYSLLKKFASSIKPDKKDKHRAPTGTPESHERDGNQGDQTTPDEMQPHVSIETDRLAAQEEQDPLDSTQEPATADASTTQSDLHAGTSYSPGADTHADDDVHAHRQPPARQLSHTSHNHVGINSSGNAAPEAGSPPPEPARLADLGQGGRADVEVEVDLQATGPTDTMRVSPSPRRSREVVDPSAPTASLDRVTLAAWEAFKASYTAKHQDQPFPNRGLSQGHPGPQGRKRFVPEHPKTRAQPSPKKHRSAWALPTSDLEREMMDNVWRNSPTHPRASTSAPELHTRVGPRSDAYFSPDRSAFIHRSRTLDPALDRRSIAASVEIGRGRASSRPPSEGSHDTSLLSAFAFTQSEIDYTNTSPAFQASCRTSNSSLSRRVQSIYEDFDALCRDIARSFHTVSHQVATTKLDEARDQDKKLVEEKHLAEIEAKIKRATSMCALATEDGGLDMDSDFVQINVKMKEKVKALQQEKMDAEERHAALISQLQRRPEARSQALAKLNELSHVLEQSLEAAERINWRTDSLQKQCDDMREEIAREEENDTHRERVIAR</sequence>
<keyword evidence="1" id="KW-0175">Coiled coil</keyword>
<dbReference type="EMBL" id="PTQR01000032">
    <property type="protein sequence ID" value="TKX25101.1"/>
    <property type="molecule type" value="Genomic_DNA"/>
</dbReference>
<feature type="region of interest" description="Disordered" evidence="2">
    <location>
        <begin position="375"/>
        <end position="418"/>
    </location>
</feature>
<organism evidence="3 4">
    <name type="scientific">Elsinoe australis</name>
    <dbReference type="NCBI Taxonomy" id="40998"/>
    <lineage>
        <taxon>Eukaryota</taxon>
        <taxon>Fungi</taxon>
        <taxon>Dikarya</taxon>
        <taxon>Ascomycota</taxon>
        <taxon>Pezizomycotina</taxon>
        <taxon>Dothideomycetes</taxon>
        <taxon>Dothideomycetidae</taxon>
        <taxon>Myriangiales</taxon>
        <taxon>Elsinoaceae</taxon>
        <taxon>Elsinoe</taxon>
    </lineage>
</organism>
<name>A0A4U7B693_9PEZI</name>
<evidence type="ECO:0000313" key="4">
    <source>
        <dbReference type="Proteomes" id="UP000308133"/>
    </source>
</evidence>
<reference evidence="3 4" key="1">
    <citation type="submission" date="2018-02" db="EMBL/GenBank/DDBJ databases">
        <title>Draft genome sequences of Elsinoe sp., causing black scab on jojoba.</title>
        <authorList>
            <person name="Stodart B."/>
            <person name="Jeffress S."/>
            <person name="Ash G."/>
            <person name="Arun Chinnappa K."/>
        </authorList>
    </citation>
    <scope>NUCLEOTIDE SEQUENCE [LARGE SCALE GENOMIC DNA]</scope>
    <source>
        <strain evidence="3 4">Hillstone_2</strain>
    </source>
</reference>